<evidence type="ECO:0000256" key="4">
    <source>
        <dbReference type="ARBA" id="ARBA00022784"/>
    </source>
</evidence>
<dbReference type="InterPro" id="IPR022740">
    <property type="entry name" value="Polyphenol_oxidase_C"/>
</dbReference>
<keyword evidence="5" id="KW-0560">Oxidoreductase</keyword>
<reference evidence="12" key="1">
    <citation type="submission" date="2017-07" db="EMBL/GenBank/DDBJ databases">
        <title>Taro Niue Genome Assembly and Annotation.</title>
        <authorList>
            <person name="Atibalentja N."/>
            <person name="Keating K."/>
            <person name="Fields C.J."/>
        </authorList>
    </citation>
    <scope>NUCLEOTIDE SEQUENCE</scope>
    <source>
        <strain evidence="12">Niue_2</strain>
        <tissue evidence="12">Leaf</tissue>
    </source>
</reference>
<dbReference type="InterPro" id="IPR008922">
    <property type="entry name" value="Di-copper_centre_dom_sf"/>
</dbReference>
<dbReference type="PROSITE" id="PS00498">
    <property type="entry name" value="TYROSINASE_2"/>
    <property type="match status" value="1"/>
</dbReference>
<evidence type="ECO:0000256" key="7">
    <source>
        <dbReference type="ARBA" id="ARBA00023157"/>
    </source>
</evidence>
<evidence type="ECO:0000256" key="5">
    <source>
        <dbReference type="ARBA" id="ARBA00023002"/>
    </source>
</evidence>
<evidence type="ECO:0000313" key="13">
    <source>
        <dbReference type="Proteomes" id="UP000652761"/>
    </source>
</evidence>
<dbReference type="GO" id="GO:0004097">
    <property type="term" value="F:catechol oxidase activity"/>
    <property type="evidence" value="ECO:0007669"/>
    <property type="project" value="InterPro"/>
</dbReference>
<dbReference type="InterPro" id="IPR002227">
    <property type="entry name" value="Tyrosinase_Cu-bd"/>
</dbReference>
<evidence type="ECO:0000259" key="11">
    <source>
        <dbReference type="PROSITE" id="PS00498"/>
    </source>
</evidence>
<dbReference type="InterPro" id="IPR050316">
    <property type="entry name" value="Tyrosinase/Hemocyanin"/>
</dbReference>
<keyword evidence="4" id="KW-0883">Thioether bond</keyword>
<evidence type="ECO:0000256" key="1">
    <source>
        <dbReference type="ARBA" id="ARBA00001973"/>
    </source>
</evidence>
<dbReference type="Pfam" id="PF00264">
    <property type="entry name" value="Tyrosinase"/>
    <property type="match status" value="1"/>
</dbReference>
<evidence type="ECO:0000259" key="10">
    <source>
        <dbReference type="PROSITE" id="PS00497"/>
    </source>
</evidence>
<dbReference type="PROSITE" id="PS00497">
    <property type="entry name" value="TYROSINASE_1"/>
    <property type="match status" value="1"/>
</dbReference>
<proteinExistence type="inferred from homology"/>
<feature type="domain" description="Tyrosinase copper-binding" evidence="11">
    <location>
        <begin position="355"/>
        <end position="366"/>
    </location>
</feature>
<dbReference type="OrthoDB" id="6132182at2759"/>
<comment type="caution">
    <text evidence="12">The sequence shown here is derived from an EMBL/GenBank/DDBJ whole genome shotgun (WGS) entry which is preliminary data.</text>
</comment>
<dbReference type="InterPro" id="IPR022739">
    <property type="entry name" value="Polyphenol_oxidase_cen"/>
</dbReference>
<keyword evidence="13" id="KW-1185">Reference proteome</keyword>
<organism evidence="12 13">
    <name type="scientific">Colocasia esculenta</name>
    <name type="common">Wild taro</name>
    <name type="synonym">Arum esculentum</name>
    <dbReference type="NCBI Taxonomy" id="4460"/>
    <lineage>
        <taxon>Eukaryota</taxon>
        <taxon>Viridiplantae</taxon>
        <taxon>Streptophyta</taxon>
        <taxon>Embryophyta</taxon>
        <taxon>Tracheophyta</taxon>
        <taxon>Spermatophyta</taxon>
        <taxon>Magnoliopsida</taxon>
        <taxon>Liliopsida</taxon>
        <taxon>Araceae</taxon>
        <taxon>Aroideae</taxon>
        <taxon>Colocasieae</taxon>
        <taxon>Colocasia</taxon>
    </lineage>
</organism>
<feature type="chain" id="PRO_5032879791" description="Tyrosinase copper-binding domain-containing protein" evidence="9">
    <location>
        <begin position="26"/>
        <end position="624"/>
    </location>
</feature>
<keyword evidence="9" id="KW-0732">Signal</keyword>
<evidence type="ECO:0000256" key="6">
    <source>
        <dbReference type="ARBA" id="ARBA00023008"/>
    </source>
</evidence>
<evidence type="ECO:0000256" key="8">
    <source>
        <dbReference type="SAM" id="MobiDB-lite"/>
    </source>
</evidence>
<evidence type="ECO:0000256" key="9">
    <source>
        <dbReference type="SAM" id="SignalP"/>
    </source>
</evidence>
<keyword evidence="7" id="KW-1015">Disulfide bond</keyword>
<dbReference type="GO" id="GO:0046872">
    <property type="term" value="F:metal ion binding"/>
    <property type="evidence" value="ECO:0007669"/>
    <property type="project" value="UniProtKB-KW"/>
</dbReference>
<evidence type="ECO:0000256" key="3">
    <source>
        <dbReference type="ARBA" id="ARBA00022723"/>
    </source>
</evidence>
<dbReference type="Pfam" id="PF12143">
    <property type="entry name" value="PPO1_KFDV"/>
    <property type="match status" value="1"/>
</dbReference>
<dbReference type="AlphaFoldDB" id="A0A843XT25"/>
<sequence length="624" mass="69508">MQRPLCVAVLVLLLVFLLGANWIRSGPDASTGDITGDNRPVLRQTLAWIEHYTVLLLGVLVGSLEQPPTHGSGGPRTRGTDGEPRHGSPLAANLSICYPSLSDGDRPVYCCPPRPDGAQTVVDFEYPANTDSFPLRIRRPAHLVDDVYIAKYERAVAIMKSLPSDHPHNFFRQANNHCLYCTGSYNQVNSTALFKIHRSWLFFPWHRAFLYFHERILGRLIGDNAFALSYWNWDAPEGMVMPGLYTTGALNHTERDESHLPPQISDLNYECCVPVQEPAEEQVATNLAFMYHQMVSGAKKPELFLGCKLRSGTAGACDGPGTVESAPHNTVHTWVGSERNPEREDMGAFYSAARDPLFFAHHANIDRLWQVWKELMGLQDQPDFDDPDWLETSFTFYDENLQLVRIKVRDCLDPTKLGYTYEETALRWLDARPKPAVPPEVARGILMKRNDGDTSRLTRTHVESVYATLEAFDPAGRALDATITAKVRRPDRSLLQQTLGEGRADGSEEEEVLVVYGIQVEGDKYAKFDVFVNLVANEETAGPRSREFAGTFVNVPRGARRTEAKQEGDAGAGAPPKVTLKLGISELLQDLEAGEDDSVWVSLVPRGGSGARITVDGIRIEYMR</sequence>
<dbReference type="PANTHER" id="PTHR11474:SF128">
    <property type="entry name" value="AUREUSIDIN SYNTHASE-LIKE"/>
    <property type="match status" value="1"/>
</dbReference>
<dbReference type="PANTHER" id="PTHR11474">
    <property type="entry name" value="TYROSINASE FAMILY MEMBER"/>
    <property type="match status" value="1"/>
</dbReference>
<dbReference type="SUPFAM" id="SSF48056">
    <property type="entry name" value="Di-copper centre-containing domain"/>
    <property type="match status" value="1"/>
</dbReference>
<gene>
    <name evidence="12" type="ORF">Taro_056261</name>
</gene>
<feature type="signal peptide" evidence="9">
    <location>
        <begin position="1"/>
        <end position="25"/>
    </location>
</feature>
<name>A0A843XT25_COLES</name>
<feature type="domain" description="Tyrosinase copper-binding" evidence="10">
    <location>
        <begin position="197"/>
        <end position="214"/>
    </location>
</feature>
<feature type="region of interest" description="Disordered" evidence="8">
    <location>
        <begin position="66"/>
        <end position="85"/>
    </location>
</feature>
<dbReference type="PRINTS" id="PR00092">
    <property type="entry name" value="TYROSINASE"/>
</dbReference>
<protein>
    <recommendedName>
        <fullName evidence="10 11">Tyrosinase copper-binding domain-containing protein</fullName>
    </recommendedName>
</protein>
<comment type="similarity">
    <text evidence="2">Belongs to the tyrosinase family.</text>
</comment>
<keyword evidence="3" id="KW-0479">Metal-binding</keyword>
<evidence type="ECO:0000256" key="2">
    <source>
        <dbReference type="ARBA" id="ARBA00009928"/>
    </source>
</evidence>
<dbReference type="EMBL" id="NMUH01015382">
    <property type="protein sequence ID" value="MQM23198.1"/>
    <property type="molecule type" value="Genomic_DNA"/>
</dbReference>
<accession>A0A843XT25</accession>
<keyword evidence="6" id="KW-0186">Copper</keyword>
<dbReference type="Proteomes" id="UP000652761">
    <property type="component" value="Unassembled WGS sequence"/>
</dbReference>
<dbReference type="Pfam" id="PF12142">
    <property type="entry name" value="PPO1_DWL"/>
    <property type="match status" value="1"/>
</dbReference>
<dbReference type="Gene3D" id="1.10.1280.10">
    <property type="entry name" value="Di-copper center containing domain from catechol oxidase"/>
    <property type="match status" value="1"/>
</dbReference>
<evidence type="ECO:0000313" key="12">
    <source>
        <dbReference type="EMBL" id="MQM23198.1"/>
    </source>
</evidence>
<comment type="cofactor">
    <cofactor evidence="1">
        <name>Cu(2+)</name>
        <dbReference type="ChEBI" id="CHEBI:29036"/>
    </cofactor>
</comment>